<keyword evidence="3" id="KW-1185">Reference proteome</keyword>
<dbReference type="InterPro" id="IPR026988">
    <property type="entry name" value="YaaC-like"/>
</dbReference>
<dbReference type="Proteomes" id="UP001282288">
    <property type="component" value="Unassembled WGS sequence"/>
</dbReference>
<protein>
    <submittedName>
        <fullName evidence="1">Uncharacterized protein</fullName>
    </submittedName>
</protein>
<dbReference type="Proteomes" id="UP001272987">
    <property type="component" value="Unassembled WGS sequence"/>
</dbReference>
<evidence type="ECO:0000313" key="2">
    <source>
        <dbReference type="EMBL" id="MDX3016557.1"/>
    </source>
</evidence>
<dbReference type="EMBL" id="JARAWC010000012">
    <property type="protein sequence ID" value="MDX2961575.1"/>
    <property type="molecule type" value="Genomic_DNA"/>
</dbReference>
<sequence>MPADKCRLNGHGIAAAQMDQPDLGSVTVKDKGAAGTQSFTQIAAILGSRSLPDEARLADVWASILEVSLWPLQSTTRPQLSVNREIQGDANTLQAMVSGLPGNLQDHASPQDREQAVRAWLADYPSLTGYRFRSIGAIPDSGPDSWDSMQGTIGCRLVWDVVGGEEAAKRRFEDIAPWKGRSLSDSTRVIHARFGGDDRVLHPLLAWWAVLYALSMLARYQPGQWTAQIDVNRSKDAVAIEYLLDGALAAVPELILAAIDEVTA</sequence>
<accession>A0AAP6BB94</accession>
<dbReference type="Pfam" id="PF14175">
    <property type="entry name" value="YaaC"/>
    <property type="match status" value="1"/>
</dbReference>
<organism evidence="1 4">
    <name type="scientific">Streptomyces acidiscabies</name>
    <dbReference type="NCBI Taxonomy" id="42234"/>
    <lineage>
        <taxon>Bacteria</taxon>
        <taxon>Bacillati</taxon>
        <taxon>Actinomycetota</taxon>
        <taxon>Actinomycetes</taxon>
        <taxon>Kitasatosporales</taxon>
        <taxon>Streptomycetaceae</taxon>
        <taxon>Streptomyces</taxon>
    </lineage>
</organism>
<dbReference type="EMBL" id="JARAWP010000001">
    <property type="protein sequence ID" value="MDX3016557.1"/>
    <property type="molecule type" value="Genomic_DNA"/>
</dbReference>
<comment type="caution">
    <text evidence="1">The sequence shown here is derived from an EMBL/GenBank/DDBJ whole genome shotgun (WGS) entry which is preliminary data.</text>
</comment>
<proteinExistence type="predicted"/>
<reference evidence="1 3" key="1">
    <citation type="journal article" date="2023" name="Microb. Genom.">
        <title>Mesoterricola silvestris gen. nov., sp. nov., Mesoterricola sediminis sp. nov., Geothrix oryzae sp. nov., Geothrix edaphica sp. nov., Geothrix rubra sp. nov., and Geothrix limicola sp. nov., six novel members of Acidobacteriota isolated from soils.</title>
        <authorList>
            <person name="Weisberg A.J."/>
            <person name="Pearce E."/>
            <person name="Kramer C.G."/>
            <person name="Chang J.H."/>
            <person name="Clarke C.R."/>
        </authorList>
    </citation>
    <scope>NUCLEOTIDE SEQUENCE</scope>
    <source>
        <strain evidence="2 3">NB05-1H</strain>
        <strain evidence="1">NRRL_B-16521</strain>
    </source>
</reference>
<name>A0AAP6BB94_9ACTN</name>
<dbReference type="AlphaFoldDB" id="A0AAP6BB94"/>
<evidence type="ECO:0000313" key="4">
    <source>
        <dbReference type="Proteomes" id="UP001282288"/>
    </source>
</evidence>
<evidence type="ECO:0000313" key="3">
    <source>
        <dbReference type="Proteomes" id="UP001272987"/>
    </source>
</evidence>
<gene>
    <name evidence="1" type="ORF">PV399_17895</name>
    <name evidence="2" type="ORF">PV666_01480</name>
</gene>
<evidence type="ECO:0000313" key="1">
    <source>
        <dbReference type="EMBL" id="MDX2961575.1"/>
    </source>
</evidence>